<accession>A0A2W6ICR5</accession>
<evidence type="ECO:0000256" key="1">
    <source>
        <dbReference type="SAM" id="MobiDB-lite"/>
    </source>
</evidence>
<name>A0A2W6ICR5_STEMA</name>
<dbReference type="RefSeq" id="WP_111112119.1">
    <property type="nucleotide sequence ID" value="NZ_LXXM01000124.1"/>
</dbReference>
<feature type="region of interest" description="Disordered" evidence="1">
    <location>
        <begin position="37"/>
        <end position="62"/>
    </location>
</feature>
<dbReference type="Proteomes" id="UP000249614">
    <property type="component" value="Unassembled WGS sequence"/>
</dbReference>
<feature type="compositionally biased region" description="Polar residues" evidence="1">
    <location>
        <begin position="46"/>
        <end position="57"/>
    </location>
</feature>
<feature type="signal peptide" evidence="2">
    <location>
        <begin position="1"/>
        <end position="19"/>
    </location>
</feature>
<dbReference type="AlphaFoldDB" id="A0A2W6ICR5"/>
<feature type="chain" id="PRO_5015921320" evidence="2">
    <location>
        <begin position="20"/>
        <end position="107"/>
    </location>
</feature>
<comment type="caution">
    <text evidence="3">The sequence shown here is derived from an EMBL/GenBank/DDBJ whole genome shotgun (WGS) entry which is preliminary data.</text>
</comment>
<reference evidence="3 4" key="1">
    <citation type="submission" date="2016-05" db="EMBL/GenBank/DDBJ databases">
        <authorList>
            <person name="Lavstsen T."/>
            <person name="Jespersen J.S."/>
        </authorList>
    </citation>
    <scope>NUCLEOTIDE SEQUENCE [LARGE SCALE GENOMIC DNA]</scope>
    <source>
        <strain evidence="3 4">SM-5815</strain>
    </source>
</reference>
<evidence type="ECO:0000313" key="4">
    <source>
        <dbReference type="Proteomes" id="UP000249614"/>
    </source>
</evidence>
<evidence type="ECO:0000256" key="2">
    <source>
        <dbReference type="SAM" id="SignalP"/>
    </source>
</evidence>
<keyword evidence="2" id="KW-0732">Signal</keyword>
<dbReference type="EMBL" id="LXXM01000124">
    <property type="protein sequence ID" value="PZS93371.1"/>
    <property type="molecule type" value="Genomic_DNA"/>
</dbReference>
<gene>
    <name evidence="3" type="ORF">A7X83_06140</name>
</gene>
<organism evidence="3 4">
    <name type="scientific">Stenotrophomonas maltophilia</name>
    <name type="common">Pseudomonas maltophilia</name>
    <name type="synonym">Xanthomonas maltophilia</name>
    <dbReference type="NCBI Taxonomy" id="40324"/>
    <lineage>
        <taxon>Bacteria</taxon>
        <taxon>Pseudomonadati</taxon>
        <taxon>Pseudomonadota</taxon>
        <taxon>Gammaproteobacteria</taxon>
        <taxon>Lysobacterales</taxon>
        <taxon>Lysobacteraceae</taxon>
        <taxon>Stenotrophomonas</taxon>
        <taxon>Stenotrophomonas maltophilia group</taxon>
    </lineage>
</organism>
<protein>
    <submittedName>
        <fullName evidence="3">Uncharacterized protein</fullName>
    </submittedName>
</protein>
<proteinExistence type="predicted"/>
<evidence type="ECO:0000313" key="3">
    <source>
        <dbReference type="EMBL" id="PZS93371.1"/>
    </source>
</evidence>
<sequence length="107" mass="11393">MNLAHLILCSALLAGPAAAKVNQSFGISIVIVEPDHSTPAREGSAPRNTDSPQANQSAEDDMASAFRHQAWVMDRVVSPGDPRQLFDANLKPIPPVVISLPITQDTP</sequence>